<protein>
    <submittedName>
        <fullName evidence="6">D-glycerate dehydrogenase</fullName>
    </submittedName>
</protein>
<evidence type="ECO:0000313" key="6">
    <source>
        <dbReference type="EMBL" id="MFC5447744.1"/>
    </source>
</evidence>
<evidence type="ECO:0000256" key="1">
    <source>
        <dbReference type="ARBA" id="ARBA00005854"/>
    </source>
</evidence>
<feature type="domain" description="D-isomer specific 2-hydroxyacid dehydrogenase catalytic" evidence="4">
    <location>
        <begin position="6"/>
        <end position="319"/>
    </location>
</feature>
<name>A0ABW0K3E8_9BACL</name>
<dbReference type="Pfam" id="PF00389">
    <property type="entry name" value="2-Hacid_dh"/>
    <property type="match status" value="1"/>
</dbReference>
<dbReference type="CDD" id="cd05301">
    <property type="entry name" value="GDH"/>
    <property type="match status" value="1"/>
</dbReference>
<reference evidence="7" key="1">
    <citation type="journal article" date="2019" name="Int. J. Syst. Evol. Microbiol.">
        <title>The Global Catalogue of Microorganisms (GCM) 10K type strain sequencing project: providing services to taxonomists for standard genome sequencing and annotation.</title>
        <authorList>
            <consortium name="The Broad Institute Genomics Platform"/>
            <consortium name="The Broad Institute Genome Sequencing Center for Infectious Disease"/>
            <person name="Wu L."/>
            <person name="Ma J."/>
        </authorList>
    </citation>
    <scope>NUCLEOTIDE SEQUENCE [LARGE SCALE GENOMIC DNA]</scope>
    <source>
        <strain evidence="7">KACC 11904</strain>
    </source>
</reference>
<comment type="caution">
    <text evidence="6">The sequence shown here is derived from an EMBL/GenBank/DDBJ whole genome shotgun (WGS) entry which is preliminary data.</text>
</comment>
<organism evidence="6 7">
    <name type="scientific">Paenibacillus aestuarii</name>
    <dbReference type="NCBI Taxonomy" id="516965"/>
    <lineage>
        <taxon>Bacteria</taxon>
        <taxon>Bacillati</taxon>
        <taxon>Bacillota</taxon>
        <taxon>Bacilli</taxon>
        <taxon>Bacillales</taxon>
        <taxon>Paenibacillaceae</taxon>
        <taxon>Paenibacillus</taxon>
    </lineage>
</organism>
<dbReference type="EMBL" id="JBHSMJ010000009">
    <property type="protein sequence ID" value="MFC5447744.1"/>
    <property type="molecule type" value="Genomic_DNA"/>
</dbReference>
<dbReference type="Proteomes" id="UP001596044">
    <property type="component" value="Unassembled WGS sequence"/>
</dbReference>
<dbReference type="Gene3D" id="3.40.50.720">
    <property type="entry name" value="NAD(P)-binding Rossmann-like Domain"/>
    <property type="match status" value="2"/>
</dbReference>
<dbReference type="SUPFAM" id="SSF51735">
    <property type="entry name" value="NAD(P)-binding Rossmann-fold domains"/>
    <property type="match status" value="1"/>
</dbReference>
<dbReference type="PROSITE" id="PS00671">
    <property type="entry name" value="D_2_HYDROXYACID_DH_3"/>
    <property type="match status" value="1"/>
</dbReference>
<dbReference type="PANTHER" id="PTHR10996:SF283">
    <property type="entry name" value="GLYOXYLATE_HYDROXYPYRUVATE REDUCTASE B"/>
    <property type="match status" value="1"/>
</dbReference>
<dbReference type="Pfam" id="PF02826">
    <property type="entry name" value="2-Hacid_dh_C"/>
    <property type="match status" value="1"/>
</dbReference>
<comment type="similarity">
    <text evidence="1 3">Belongs to the D-isomer specific 2-hydroxyacid dehydrogenase family.</text>
</comment>
<dbReference type="InterPro" id="IPR029753">
    <property type="entry name" value="D-isomer_DH_CS"/>
</dbReference>
<feature type="domain" description="D-isomer specific 2-hydroxyacid dehydrogenase NAD-binding" evidence="5">
    <location>
        <begin position="108"/>
        <end position="288"/>
    </location>
</feature>
<keyword evidence="7" id="KW-1185">Reference proteome</keyword>
<proteinExistence type="inferred from homology"/>
<dbReference type="RefSeq" id="WP_270877386.1">
    <property type="nucleotide sequence ID" value="NZ_JAQFVF010000001.1"/>
</dbReference>
<evidence type="ECO:0000259" key="5">
    <source>
        <dbReference type="Pfam" id="PF02826"/>
    </source>
</evidence>
<evidence type="ECO:0000259" key="4">
    <source>
        <dbReference type="Pfam" id="PF00389"/>
    </source>
</evidence>
<dbReference type="InterPro" id="IPR050223">
    <property type="entry name" value="D-isomer_2-hydroxyacid_DH"/>
</dbReference>
<sequence length="323" mass="35268">MSKPKVLVMKKLPSEVMSYLSDHCEIIIPSSNETDSLQFSALLGEVEGLIPAGVRIDNTLLESAPQLKVVSNISVGYDNFDIAAMKARHIIGTHTPYVLDDTVADLVFGLILSAARRLPELDKLVRDGGWVSSVRDEQLFGVDVHHATLGIIGMGRIGEAIAKRAKFGFDMNVQYSNRSRKADIEERLGVQYAPLDELLATSDFVVLMAPHTKETHKMIGKAQFALMKQTAIFINASRGALVDEEALIEALEQKTIYAAGLDVFDQEPVDPANRLLQLSNAVTLPHIGSATLKTRNDMAMVAARNLVLALKGETAPNIVPELR</sequence>
<dbReference type="InterPro" id="IPR006140">
    <property type="entry name" value="D-isomer_DH_NAD-bd"/>
</dbReference>
<evidence type="ECO:0000313" key="7">
    <source>
        <dbReference type="Proteomes" id="UP001596044"/>
    </source>
</evidence>
<dbReference type="PANTHER" id="PTHR10996">
    <property type="entry name" value="2-HYDROXYACID DEHYDROGENASE-RELATED"/>
    <property type="match status" value="1"/>
</dbReference>
<dbReference type="SUPFAM" id="SSF52283">
    <property type="entry name" value="Formate/glycerate dehydrogenase catalytic domain-like"/>
    <property type="match status" value="1"/>
</dbReference>
<keyword evidence="2 3" id="KW-0560">Oxidoreductase</keyword>
<evidence type="ECO:0000256" key="3">
    <source>
        <dbReference type="RuleBase" id="RU003719"/>
    </source>
</evidence>
<evidence type="ECO:0000256" key="2">
    <source>
        <dbReference type="ARBA" id="ARBA00023002"/>
    </source>
</evidence>
<dbReference type="InterPro" id="IPR006139">
    <property type="entry name" value="D-isomer_2_OHA_DH_cat_dom"/>
</dbReference>
<dbReference type="InterPro" id="IPR036291">
    <property type="entry name" value="NAD(P)-bd_dom_sf"/>
</dbReference>
<accession>A0ABW0K3E8</accession>
<gene>
    <name evidence="6" type="ORF">ACFPOG_05705</name>
</gene>